<evidence type="ECO:0000313" key="2">
    <source>
        <dbReference type="EMBL" id="KAJ8484436.1"/>
    </source>
</evidence>
<sequence>MSPQLIGASTEGVLKAHISSNSAVMSHGPQNMQVSMAMVDEHLNDWSQEPLILAEPCQQGKLWAQFHRDPWTEILQSLEAFVFEIGLLVALFTFLSILKKVLTITITLEQTKRLHHKLEVKEHQMHELNVSEARKHFRARYAFVGT</sequence>
<organism evidence="2 3">
    <name type="scientific">Ensete ventricosum</name>
    <name type="common">Abyssinian banana</name>
    <name type="synonym">Musa ensete</name>
    <dbReference type="NCBI Taxonomy" id="4639"/>
    <lineage>
        <taxon>Eukaryota</taxon>
        <taxon>Viridiplantae</taxon>
        <taxon>Streptophyta</taxon>
        <taxon>Embryophyta</taxon>
        <taxon>Tracheophyta</taxon>
        <taxon>Spermatophyta</taxon>
        <taxon>Magnoliopsida</taxon>
        <taxon>Liliopsida</taxon>
        <taxon>Zingiberales</taxon>
        <taxon>Musaceae</taxon>
        <taxon>Ensete</taxon>
    </lineage>
</organism>
<evidence type="ECO:0000313" key="3">
    <source>
        <dbReference type="Proteomes" id="UP001222027"/>
    </source>
</evidence>
<protein>
    <submittedName>
        <fullName evidence="2">Uncharacterized protein</fullName>
    </submittedName>
</protein>
<name>A0AAV8PEF0_ENSVE</name>
<accession>A0AAV8PEF0</accession>
<evidence type="ECO:0000256" key="1">
    <source>
        <dbReference type="SAM" id="Phobius"/>
    </source>
</evidence>
<comment type="caution">
    <text evidence="2">The sequence shown here is derived from an EMBL/GenBank/DDBJ whole genome shotgun (WGS) entry which is preliminary data.</text>
</comment>
<gene>
    <name evidence="2" type="ORF">OPV22_016921</name>
</gene>
<dbReference type="AlphaFoldDB" id="A0AAV8PEF0"/>
<feature type="transmembrane region" description="Helical" evidence="1">
    <location>
        <begin position="80"/>
        <end position="98"/>
    </location>
</feature>
<dbReference type="Proteomes" id="UP001222027">
    <property type="component" value="Unassembled WGS sequence"/>
</dbReference>
<keyword evidence="1" id="KW-0812">Transmembrane</keyword>
<proteinExistence type="predicted"/>
<reference evidence="2 3" key="1">
    <citation type="submission" date="2022-12" db="EMBL/GenBank/DDBJ databases">
        <title>Chromosome-scale assembly of the Ensete ventricosum genome.</title>
        <authorList>
            <person name="Dussert Y."/>
            <person name="Stocks J."/>
            <person name="Wendawek A."/>
            <person name="Woldeyes F."/>
            <person name="Nichols R.A."/>
            <person name="Borrell J.S."/>
        </authorList>
    </citation>
    <scope>NUCLEOTIDE SEQUENCE [LARGE SCALE GENOMIC DNA]</scope>
    <source>
        <strain evidence="3">cv. Maze</strain>
        <tissue evidence="2">Seeds</tissue>
    </source>
</reference>
<keyword evidence="1" id="KW-0472">Membrane</keyword>
<keyword evidence="3" id="KW-1185">Reference proteome</keyword>
<keyword evidence="1" id="KW-1133">Transmembrane helix</keyword>
<dbReference type="EMBL" id="JAQQAF010000005">
    <property type="protein sequence ID" value="KAJ8484436.1"/>
    <property type="molecule type" value="Genomic_DNA"/>
</dbReference>